<sequence>MSHEDHTQTSCADVLAEVWLFLDNECDQERRAVLRRHLDECGSCLEHYGIEEHLKELLHRKCGGEHAPAELRDRLRSSIRESVLRQADVTVERGPEGTSVEVREKQHPATE</sequence>
<evidence type="ECO:0000313" key="4">
    <source>
        <dbReference type="Proteomes" id="UP000239352"/>
    </source>
</evidence>
<dbReference type="InterPro" id="IPR027383">
    <property type="entry name" value="Znf_put"/>
</dbReference>
<feature type="domain" description="Putative zinc-finger" evidence="2">
    <location>
        <begin position="11"/>
        <end position="44"/>
    </location>
</feature>
<feature type="compositionally biased region" description="Basic and acidic residues" evidence="1">
    <location>
        <begin position="90"/>
        <end position="111"/>
    </location>
</feature>
<keyword evidence="4" id="KW-1185">Reference proteome</keyword>
<evidence type="ECO:0000256" key="1">
    <source>
        <dbReference type="SAM" id="MobiDB-lite"/>
    </source>
</evidence>
<dbReference type="FunCoup" id="A0A2T0GVZ8">
    <property type="interactions" value="2"/>
</dbReference>
<dbReference type="Proteomes" id="UP000239352">
    <property type="component" value="Unassembled WGS sequence"/>
</dbReference>
<dbReference type="InParanoid" id="A0A2T0GVZ8"/>
<feature type="region of interest" description="Disordered" evidence="1">
    <location>
        <begin position="86"/>
        <end position="111"/>
    </location>
</feature>
<dbReference type="Pfam" id="PF13490">
    <property type="entry name" value="zf-HC2"/>
    <property type="match status" value="1"/>
</dbReference>
<evidence type="ECO:0000259" key="2">
    <source>
        <dbReference type="Pfam" id="PF13490"/>
    </source>
</evidence>
<proteinExistence type="predicted"/>
<reference evidence="3 4" key="1">
    <citation type="submission" date="2018-03" db="EMBL/GenBank/DDBJ databases">
        <title>Actinopolyspora mortivallis from Sahara, screening for active biomolecules.</title>
        <authorList>
            <person name="Selama O."/>
            <person name="Wellington E.M.H."/>
            <person name="Hacene H."/>
        </authorList>
    </citation>
    <scope>NUCLEOTIDE SEQUENCE [LARGE SCALE GENOMIC DNA]</scope>
    <source>
        <strain evidence="3 4">M5A</strain>
    </source>
</reference>
<dbReference type="NCBIfam" id="TIGR03988">
    <property type="entry name" value="antisig_RsrA"/>
    <property type="match status" value="1"/>
</dbReference>
<comment type="caution">
    <text evidence="3">The sequence shown here is derived from an EMBL/GenBank/DDBJ whole genome shotgun (WGS) entry which is preliminary data.</text>
</comment>
<organism evidence="3 4">
    <name type="scientific">Actinopolyspora mortivallis</name>
    <dbReference type="NCBI Taxonomy" id="33906"/>
    <lineage>
        <taxon>Bacteria</taxon>
        <taxon>Bacillati</taxon>
        <taxon>Actinomycetota</taxon>
        <taxon>Actinomycetes</taxon>
        <taxon>Actinopolysporales</taxon>
        <taxon>Actinopolysporaceae</taxon>
        <taxon>Actinopolyspora</taxon>
    </lineage>
</organism>
<dbReference type="EMBL" id="PVSR01000017">
    <property type="protein sequence ID" value="PRW63274.1"/>
    <property type="molecule type" value="Genomic_DNA"/>
</dbReference>
<evidence type="ECO:0000313" key="3">
    <source>
        <dbReference type="EMBL" id="PRW63274.1"/>
    </source>
</evidence>
<name>A0A2T0GVZ8_ACTMO</name>
<protein>
    <submittedName>
        <fullName evidence="3">Mycothiol system anti-sigma-R factor</fullName>
    </submittedName>
</protein>
<dbReference type="STRING" id="1050202.GCA_000384035_02802"/>
<dbReference type="AlphaFoldDB" id="A0A2T0GVZ8"/>
<dbReference type="RefSeq" id="WP_106113922.1">
    <property type="nucleotide sequence ID" value="NZ_PVSR01000017.1"/>
</dbReference>
<dbReference type="InterPro" id="IPR024020">
    <property type="entry name" value="Anit_sigma_mycothiol_RsrA"/>
</dbReference>
<accession>A0A2T0GVZ8</accession>
<gene>
    <name evidence="3" type="primary">rsrA</name>
    <name evidence="3" type="ORF">CEP50_11385</name>
</gene>